<dbReference type="RefSeq" id="WP_066339803.1">
    <property type="nucleotide sequence ID" value="NZ_LWSG01000045.1"/>
</dbReference>
<proteinExistence type="predicted"/>
<sequence>MEVNEQEKQAEERKYTKENNDKNQSMNLVILGSVVGAGVGYLSNPEMSKKVIKTVQQSEVMREVGQEFRKTVQEILTEQALTSMRKVASGYINKYEGTLRPSTKKKFTETEKVEEESHSKYEEIKEENKQLNDRLDRIEHLLSNLVETKKQ</sequence>
<feature type="compositionally biased region" description="Basic and acidic residues" evidence="1">
    <location>
        <begin position="1"/>
        <end position="21"/>
    </location>
</feature>
<dbReference type="Proteomes" id="UP000078534">
    <property type="component" value="Unassembled WGS sequence"/>
</dbReference>
<dbReference type="OrthoDB" id="2888899at2"/>
<evidence type="ECO:0000256" key="1">
    <source>
        <dbReference type="SAM" id="MobiDB-lite"/>
    </source>
</evidence>
<dbReference type="STRING" id="152268.A6K24_12510"/>
<feature type="region of interest" description="Disordered" evidence="1">
    <location>
        <begin position="99"/>
        <end position="124"/>
    </location>
</feature>
<feature type="compositionally biased region" description="Basic and acidic residues" evidence="1">
    <location>
        <begin position="106"/>
        <end position="124"/>
    </location>
</feature>
<name>A0A179SNG7_9BACI</name>
<dbReference type="EMBL" id="LWSG01000045">
    <property type="protein sequence ID" value="OAS82469.1"/>
    <property type="molecule type" value="Genomic_DNA"/>
</dbReference>
<keyword evidence="3" id="KW-1185">Reference proteome</keyword>
<feature type="region of interest" description="Disordered" evidence="1">
    <location>
        <begin position="1"/>
        <end position="23"/>
    </location>
</feature>
<comment type="caution">
    <text evidence="2">The sequence shown here is derived from an EMBL/GenBank/DDBJ whole genome shotgun (WGS) entry which is preliminary data.</text>
</comment>
<accession>A0A179SNG7</accession>
<evidence type="ECO:0008006" key="4">
    <source>
        <dbReference type="Google" id="ProtNLM"/>
    </source>
</evidence>
<dbReference type="InterPro" id="IPR049646">
    <property type="entry name" value="GvpT/GvpP-like"/>
</dbReference>
<dbReference type="NCBIfam" id="NF041669">
    <property type="entry name" value="GvpT"/>
    <property type="match status" value="1"/>
</dbReference>
<gene>
    <name evidence="2" type="ORF">A6K24_12510</name>
</gene>
<dbReference type="AlphaFoldDB" id="A0A179SNG7"/>
<reference evidence="3" key="1">
    <citation type="submission" date="2016-04" db="EMBL/GenBank/DDBJ databases">
        <authorList>
            <person name="Lyu Z."/>
            <person name="Lyu W."/>
        </authorList>
    </citation>
    <scope>NUCLEOTIDE SEQUENCE [LARGE SCALE GENOMIC DNA]</scope>
    <source>
        <strain evidence="3">C44</strain>
    </source>
</reference>
<organism evidence="2 3">
    <name type="scientific">Metabacillus litoralis</name>
    <dbReference type="NCBI Taxonomy" id="152268"/>
    <lineage>
        <taxon>Bacteria</taxon>
        <taxon>Bacillati</taxon>
        <taxon>Bacillota</taxon>
        <taxon>Bacilli</taxon>
        <taxon>Bacillales</taxon>
        <taxon>Bacillaceae</taxon>
        <taxon>Metabacillus</taxon>
    </lineage>
</organism>
<protein>
    <recommendedName>
        <fullName evidence="4">Gas vesicle protein GvpP</fullName>
    </recommendedName>
</protein>
<evidence type="ECO:0000313" key="3">
    <source>
        <dbReference type="Proteomes" id="UP000078534"/>
    </source>
</evidence>
<evidence type="ECO:0000313" key="2">
    <source>
        <dbReference type="EMBL" id="OAS82469.1"/>
    </source>
</evidence>